<proteinExistence type="predicted"/>
<reference evidence="4" key="1">
    <citation type="submission" date="2022-06" db="EMBL/GenBank/DDBJ databases">
        <title>Genome Sequence of Candolleomyces eurysporus.</title>
        <authorList>
            <person name="Buettner E."/>
        </authorList>
    </citation>
    <scope>NUCLEOTIDE SEQUENCE</scope>
    <source>
        <strain evidence="4">VTCC 930004</strain>
    </source>
</reference>
<keyword evidence="5" id="KW-1185">Reference proteome</keyword>
<dbReference type="GO" id="GO:0008270">
    <property type="term" value="F:zinc ion binding"/>
    <property type="evidence" value="ECO:0007669"/>
    <property type="project" value="InterPro"/>
</dbReference>
<keyword evidence="1" id="KW-0539">Nucleus</keyword>
<accession>A0A9W8JH36</accession>
<organism evidence="4 5">
    <name type="scientific">Candolleomyces eurysporus</name>
    <dbReference type="NCBI Taxonomy" id="2828524"/>
    <lineage>
        <taxon>Eukaryota</taxon>
        <taxon>Fungi</taxon>
        <taxon>Dikarya</taxon>
        <taxon>Basidiomycota</taxon>
        <taxon>Agaricomycotina</taxon>
        <taxon>Agaricomycetes</taxon>
        <taxon>Agaricomycetidae</taxon>
        <taxon>Agaricales</taxon>
        <taxon>Agaricineae</taxon>
        <taxon>Psathyrellaceae</taxon>
        <taxon>Candolleomyces</taxon>
    </lineage>
</organism>
<feature type="compositionally biased region" description="Polar residues" evidence="2">
    <location>
        <begin position="51"/>
        <end position="73"/>
    </location>
</feature>
<dbReference type="EMBL" id="JANBPK010000822">
    <property type="protein sequence ID" value="KAJ2930730.1"/>
    <property type="molecule type" value="Genomic_DNA"/>
</dbReference>
<gene>
    <name evidence="4" type="ORF">H1R20_g6368</name>
</gene>
<feature type="compositionally biased region" description="Acidic residues" evidence="2">
    <location>
        <begin position="557"/>
        <end position="566"/>
    </location>
</feature>
<evidence type="ECO:0000256" key="1">
    <source>
        <dbReference type="ARBA" id="ARBA00023242"/>
    </source>
</evidence>
<feature type="compositionally biased region" description="Polar residues" evidence="2">
    <location>
        <begin position="704"/>
        <end position="731"/>
    </location>
</feature>
<feature type="non-terminal residue" evidence="4">
    <location>
        <position position="1"/>
    </location>
</feature>
<dbReference type="PANTHER" id="PTHR46910">
    <property type="entry name" value="TRANSCRIPTION FACTOR PDR1"/>
    <property type="match status" value="1"/>
</dbReference>
<evidence type="ECO:0000256" key="2">
    <source>
        <dbReference type="SAM" id="MobiDB-lite"/>
    </source>
</evidence>
<feature type="region of interest" description="Disordered" evidence="2">
    <location>
        <begin position="547"/>
        <end position="632"/>
    </location>
</feature>
<dbReference type="GO" id="GO:0003700">
    <property type="term" value="F:DNA-binding transcription factor activity"/>
    <property type="evidence" value="ECO:0007669"/>
    <property type="project" value="InterPro"/>
</dbReference>
<dbReference type="GO" id="GO:0006351">
    <property type="term" value="P:DNA-templated transcription"/>
    <property type="evidence" value="ECO:0007669"/>
    <property type="project" value="InterPro"/>
</dbReference>
<feature type="compositionally biased region" description="Low complexity" evidence="2">
    <location>
        <begin position="579"/>
        <end position="593"/>
    </location>
</feature>
<dbReference type="InterPro" id="IPR050987">
    <property type="entry name" value="AtrR-like"/>
</dbReference>
<sequence>MDPLLNTVLSRSYQAPANPALVREVMMDIARYARALEAAVPADAFGRAVSTPASNAPSPSCTSDAAVNTSNERSQPDEPDGETPEEDSTVALSNTLKRSLVLTGSRDRFFGASSSVALVDTTALELKRISVLDRCVSQKPAALLMRQHMRPEFWTIHPWERAVPTERKPFDFPPKDLMNHLVQLYFDTTNLYVPLLHRGTFEKAFKADLHLSSPDFAQVVLGVCAAQFHTQLAVLYIQGTSTSDKCWYLVGLGVRAAQDIGLNKKGAGTKPTVEGELRKRVFWVLLFLDSLIAASVGRPAAMNISDFDVEMPIDCDDEYWDHPDAELAFKQPPGVPSKASYFCLILKLVEIHASSHRAFYSVRRPDPPPGTSAGDWDRITLANLDSALNSWADSVPYHLRWEPGRLQGIFLSQSAKLWTTYYATQILAHRAFVTCPAHKSLALTSLAICTNAARTCIRILEVQSQKGQALAPHAQTSIFTAGLMLLLNFWRARHTGVPLADEVRDMNSIFTSIKVLQTYEARWHSAGRFCDILMALVSMGMVPLEQVKRPKRRRSTEDDDESDVEDAQFCSPGPQNDVTTEAATASPTNTSASLRTNDPPASESPRSLPTTNESQENVATATSNDLPLDGFHFDTPDLAGSFSQMNGVESGQNMTWSQQLDQLQTLYGYGQPNAHPAGQLPNAGAGISAPFGTIFDGPAGAPPASTTSVYQWPNAQSPSSSTASEQGSDGLVLTTQDAMLWTGVPSGYE</sequence>
<evidence type="ECO:0000313" key="4">
    <source>
        <dbReference type="EMBL" id="KAJ2930730.1"/>
    </source>
</evidence>
<dbReference type="SMART" id="SM00906">
    <property type="entry name" value="Fungal_trans"/>
    <property type="match status" value="1"/>
</dbReference>
<protein>
    <recommendedName>
        <fullName evidence="3">Xylanolytic transcriptional activator regulatory domain-containing protein</fullName>
    </recommendedName>
</protein>
<dbReference type="AlphaFoldDB" id="A0A9W8JH36"/>
<dbReference type="InterPro" id="IPR007219">
    <property type="entry name" value="XnlR_reg_dom"/>
</dbReference>
<evidence type="ECO:0000313" key="5">
    <source>
        <dbReference type="Proteomes" id="UP001140091"/>
    </source>
</evidence>
<feature type="compositionally biased region" description="Acidic residues" evidence="2">
    <location>
        <begin position="77"/>
        <end position="88"/>
    </location>
</feature>
<dbReference type="PANTHER" id="PTHR46910:SF38">
    <property type="entry name" value="ZN(2)-C6 FUNGAL-TYPE DOMAIN-CONTAINING PROTEIN"/>
    <property type="match status" value="1"/>
</dbReference>
<dbReference type="Pfam" id="PF04082">
    <property type="entry name" value="Fungal_trans"/>
    <property type="match status" value="1"/>
</dbReference>
<dbReference type="GO" id="GO:0005634">
    <property type="term" value="C:nucleus"/>
    <property type="evidence" value="ECO:0007669"/>
    <property type="project" value="UniProtKB-SubCell"/>
</dbReference>
<dbReference type="Proteomes" id="UP001140091">
    <property type="component" value="Unassembled WGS sequence"/>
</dbReference>
<feature type="region of interest" description="Disordered" evidence="2">
    <location>
        <begin position="49"/>
        <end position="90"/>
    </location>
</feature>
<name>A0A9W8JH36_9AGAR</name>
<dbReference type="CDD" id="cd12148">
    <property type="entry name" value="fungal_TF_MHR"/>
    <property type="match status" value="1"/>
</dbReference>
<dbReference type="OrthoDB" id="4456959at2759"/>
<feature type="domain" description="Xylanolytic transcriptional activator regulatory" evidence="3">
    <location>
        <begin position="246"/>
        <end position="318"/>
    </location>
</feature>
<comment type="caution">
    <text evidence="4">The sequence shown here is derived from an EMBL/GenBank/DDBJ whole genome shotgun (WGS) entry which is preliminary data.</text>
</comment>
<dbReference type="GO" id="GO:0003677">
    <property type="term" value="F:DNA binding"/>
    <property type="evidence" value="ECO:0007669"/>
    <property type="project" value="UniProtKB-KW"/>
</dbReference>
<feature type="region of interest" description="Disordered" evidence="2">
    <location>
        <begin position="698"/>
        <end position="731"/>
    </location>
</feature>
<feature type="compositionally biased region" description="Polar residues" evidence="2">
    <location>
        <begin position="604"/>
        <end position="625"/>
    </location>
</feature>
<evidence type="ECO:0000259" key="3">
    <source>
        <dbReference type="SMART" id="SM00906"/>
    </source>
</evidence>